<dbReference type="PANTHER" id="PTHR12585">
    <property type="entry name" value="SCC1 / RAD21 FAMILY MEMBER"/>
    <property type="match status" value="1"/>
</dbReference>
<evidence type="ECO:0000256" key="1">
    <source>
        <dbReference type="ARBA" id="ARBA00004123"/>
    </source>
</evidence>
<evidence type="ECO:0000259" key="4">
    <source>
        <dbReference type="Pfam" id="PF04824"/>
    </source>
</evidence>
<organism evidence="6 7">
    <name type="scientific">Lupinus luteus</name>
    <name type="common">European yellow lupine</name>
    <dbReference type="NCBI Taxonomy" id="3873"/>
    <lineage>
        <taxon>Eukaryota</taxon>
        <taxon>Viridiplantae</taxon>
        <taxon>Streptophyta</taxon>
        <taxon>Embryophyta</taxon>
        <taxon>Tracheophyta</taxon>
        <taxon>Spermatophyta</taxon>
        <taxon>Magnoliopsida</taxon>
        <taxon>eudicotyledons</taxon>
        <taxon>Gunneridae</taxon>
        <taxon>Pentapetalae</taxon>
        <taxon>rosids</taxon>
        <taxon>fabids</taxon>
        <taxon>Fabales</taxon>
        <taxon>Fabaceae</taxon>
        <taxon>Papilionoideae</taxon>
        <taxon>50 kb inversion clade</taxon>
        <taxon>genistoids sensu lato</taxon>
        <taxon>core genistoids</taxon>
        <taxon>Genisteae</taxon>
        <taxon>Lupinus</taxon>
    </lineage>
</organism>
<sequence>MVNTLSLHSRRKNPLWVAAYCFHQLKKSQVFDSNIISIVDKILREEIDVVSYRVLSYLLLGVVRIFSRKVEYLSSDCDEVLIKINKFFINRKEIARVENLRMSVTIPDRFELDKFVLDALEDTAGRNIASKEDITLQDASCTSERFGLLSLEKFDEFDSGESSNPVNHLMLEDIHQSVLMEMDFEFCNMPFNIDQSNLMELDFEVFRSNNPINSLPGKDMDLDTVIVDEGAEKESSDLFSKDKHINDDESVQLTTPYEDQMREKCRMPREESVDISMILGTQNERVDHGDYSASMENTEELTQGPVKKLKFQEKFPIQGVTHSVIPPRSENFDATPQSMFQGASVGRPTLGGMSPNFMLIATPALSEGSRLSRKRKTIDKTIIISNNVLKKLIQEASKLVSSRRKSRPTLLKAQKSCFSRISVRLHDSSLPCKSSKIRFLFSKRKLRIRKKLKIAETPRRSRVAESQTVGNLRHVAASPKTPPQCLAIKARSIEHSARTEIENSDNLGPLTPLVSIEVDQSSKRDVGLNPTEEFNVGNSISCEGLEKEQSLVEYEDLNLMNEDISSSETENSDLIASWSAQTGKIAKTLQRKFQDQRNKQVEEVVNFSQVVKGQPRTQCAKLFYEMLVLKTTNCVDVKQDSPYADIAIKKQPKLDETLATYEDM</sequence>
<comment type="subcellular location">
    <subcellularLocation>
        <location evidence="1">Nucleus</location>
    </subcellularLocation>
</comment>
<dbReference type="Proteomes" id="UP001497480">
    <property type="component" value="Unassembled WGS sequence"/>
</dbReference>
<comment type="caution">
    <text evidence="6">The sequence shown here is derived from an EMBL/GenBank/DDBJ whole genome shotgun (WGS) entry which is preliminary data.</text>
</comment>
<evidence type="ECO:0000256" key="3">
    <source>
        <dbReference type="ARBA" id="ARBA00023242"/>
    </source>
</evidence>
<dbReference type="InterPro" id="IPR023093">
    <property type="entry name" value="ScpA-like_C"/>
</dbReference>
<evidence type="ECO:0000259" key="5">
    <source>
        <dbReference type="Pfam" id="PF04825"/>
    </source>
</evidence>
<accession>A0AAV1XNV7</accession>
<feature type="domain" description="Rad21/Rec8-like protein N-terminal" evidence="5">
    <location>
        <begin position="15"/>
        <end position="92"/>
    </location>
</feature>
<feature type="domain" description="Rad21/Rec8-like protein C-terminal eukaryotic" evidence="4">
    <location>
        <begin position="602"/>
        <end position="654"/>
    </location>
</feature>
<gene>
    <name evidence="6" type="ORF">LLUT_LOCUS24321</name>
</gene>
<dbReference type="InterPro" id="IPR006909">
    <property type="entry name" value="Rad21/Rec8_C_eu"/>
</dbReference>
<evidence type="ECO:0000313" key="7">
    <source>
        <dbReference type="Proteomes" id="UP001497480"/>
    </source>
</evidence>
<keyword evidence="3" id="KW-0539">Nucleus</keyword>
<keyword evidence="7" id="KW-1185">Reference proteome</keyword>
<evidence type="ECO:0000256" key="2">
    <source>
        <dbReference type="ARBA" id="ARBA00009870"/>
    </source>
</evidence>
<dbReference type="Pfam" id="PF04824">
    <property type="entry name" value="Rad21_Rec8"/>
    <property type="match status" value="1"/>
</dbReference>
<dbReference type="GO" id="GO:1990414">
    <property type="term" value="P:replication-born double-strand break repair via sister chromatid exchange"/>
    <property type="evidence" value="ECO:0007669"/>
    <property type="project" value="TreeGrafter"/>
</dbReference>
<proteinExistence type="inferred from homology"/>
<evidence type="ECO:0008006" key="8">
    <source>
        <dbReference type="Google" id="ProtNLM"/>
    </source>
</evidence>
<dbReference type="GO" id="GO:0003682">
    <property type="term" value="F:chromatin binding"/>
    <property type="evidence" value="ECO:0007669"/>
    <property type="project" value="TreeGrafter"/>
</dbReference>
<dbReference type="AlphaFoldDB" id="A0AAV1XNV7"/>
<dbReference type="GO" id="GO:0007062">
    <property type="term" value="P:sister chromatid cohesion"/>
    <property type="evidence" value="ECO:0007669"/>
    <property type="project" value="InterPro"/>
</dbReference>
<dbReference type="InterPro" id="IPR006910">
    <property type="entry name" value="Rad21_Rec8_N"/>
</dbReference>
<dbReference type="PANTHER" id="PTHR12585:SF73">
    <property type="entry name" value="SISTER CHROMATID COHESION 1 PROTEIN 2"/>
    <property type="match status" value="1"/>
</dbReference>
<dbReference type="InterPro" id="IPR039781">
    <property type="entry name" value="Rad21/Rec8-like"/>
</dbReference>
<dbReference type="SUPFAM" id="SSF46785">
    <property type="entry name" value="Winged helix' DNA-binding domain"/>
    <property type="match status" value="1"/>
</dbReference>
<comment type="similarity">
    <text evidence="2">Belongs to the rad21 family.</text>
</comment>
<dbReference type="Pfam" id="PF04825">
    <property type="entry name" value="Rad21_Rec8_N"/>
    <property type="match status" value="1"/>
</dbReference>
<dbReference type="EMBL" id="CAXHTB010000017">
    <property type="protein sequence ID" value="CAL0323261.1"/>
    <property type="molecule type" value="Genomic_DNA"/>
</dbReference>
<name>A0AAV1XNV7_LUPLU</name>
<evidence type="ECO:0000313" key="6">
    <source>
        <dbReference type="EMBL" id="CAL0323261.1"/>
    </source>
</evidence>
<dbReference type="GO" id="GO:0008278">
    <property type="term" value="C:cohesin complex"/>
    <property type="evidence" value="ECO:0007669"/>
    <property type="project" value="InterPro"/>
</dbReference>
<protein>
    <recommendedName>
        <fullName evidence="8">Sister chromatid cohesion 1 protein 2</fullName>
    </recommendedName>
</protein>
<dbReference type="CDD" id="cd21793">
    <property type="entry name" value="Rad21_Rec8_M_AtSYN1-like"/>
    <property type="match status" value="1"/>
</dbReference>
<reference evidence="6 7" key="1">
    <citation type="submission" date="2024-03" db="EMBL/GenBank/DDBJ databases">
        <authorList>
            <person name="Martinez-Hernandez J."/>
        </authorList>
    </citation>
    <scope>NUCLEOTIDE SEQUENCE [LARGE SCALE GENOMIC DNA]</scope>
</reference>
<dbReference type="InterPro" id="IPR036390">
    <property type="entry name" value="WH_DNA-bd_sf"/>
</dbReference>
<dbReference type="GO" id="GO:0005634">
    <property type="term" value="C:nucleus"/>
    <property type="evidence" value="ECO:0007669"/>
    <property type="project" value="UniProtKB-SubCell"/>
</dbReference>
<dbReference type="Gene3D" id="1.10.10.580">
    <property type="entry name" value="Structural maintenance of chromosome 1. Chain E"/>
    <property type="match status" value="1"/>
</dbReference>